<protein>
    <recommendedName>
        <fullName evidence="2">Lipocalin-like domain-containing protein</fullName>
    </recommendedName>
</protein>
<accession>A0A644XUZ6</accession>
<organism evidence="1">
    <name type="scientific">bioreactor metagenome</name>
    <dbReference type="NCBI Taxonomy" id="1076179"/>
    <lineage>
        <taxon>unclassified sequences</taxon>
        <taxon>metagenomes</taxon>
        <taxon>ecological metagenomes</taxon>
    </lineage>
</organism>
<dbReference type="AlphaFoldDB" id="A0A644XUZ6"/>
<gene>
    <name evidence="1" type="ORF">SDC9_66143</name>
</gene>
<dbReference type="EMBL" id="VSSQ01003230">
    <property type="protein sequence ID" value="MPM19717.1"/>
    <property type="molecule type" value="Genomic_DNA"/>
</dbReference>
<dbReference type="PROSITE" id="PS51257">
    <property type="entry name" value="PROKAR_LIPOPROTEIN"/>
    <property type="match status" value="1"/>
</dbReference>
<evidence type="ECO:0000313" key="1">
    <source>
        <dbReference type="EMBL" id="MPM19717.1"/>
    </source>
</evidence>
<evidence type="ECO:0008006" key="2">
    <source>
        <dbReference type="Google" id="ProtNLM"/>
    </source>
</evidence>
<reference evidence="1" key="1">
    <citation type="submission" date="2019-08" db="EMBL/GenBank/DDBJ databases">
        <authorList>
            <person name="Kucharzyk K."/>
            <person name="Murdoch R.W."/>
            <person name="Higgins S."/>
            <person name="Loffler F."/>
        </authorList>
    </citation>
    <scope>NUCLEOTIDE SEQUENCE</scope>
</reference>
<comment type="caution">
    <text evidence="1">The sequence shown here is derived from an EMBL/GenBank/DDBJ whole genome shotgun (WGS) entry which is preliminary data.</text>
</comment>
<sequence length="140" mass="14887">MKRLIVLVAIIASLALVVGCDEGISFSVTDIEGNWNFPDQGGYTEITAYVLTDATGADIGWEEGTYSYWCWGGGTYADGMITGTYDYNRVDSSPADDDASGLNLPITITFSLDNSKLSISCSGSGPLNGKTFTQGVFQPI</sequence>
<name>A0A644XUZ6_9ZZZZ</name>
<proteinExistence type="predicted"/>